<evidence type="ECO:0000256" key="3">
    <source>
        <dbReference type="ARBA" id="ARBA00022483"/>
    </source>
</evidence>
<dbReference type="GO" id="GO:0000145">
    <property type="term" value="C:exocyst"/>
    <property type="evidence" value="ECO:0007669"/>
    <property type="project" value="UniProtKB-UniRule"/>
</dbReference>
<dbReference type="Proteomes" id="UP000245768">
    <property type="component" value="Unassembled WGS sequence"/>
</dbReference>
<dbReference type="STRING" id="215250.A0A316YM46"/>
<reference evidence="7 8" key="1">
    <citation type="journal article" date="2018" name="Mol. Biol. Evol.">
        <title>Broad Genomic Sampling Reveals a Smut Pathogenic Ancestry of the Fungal Clade Ustilaginomycotina.</title>
        <authorList>
            <person name="Kijpornyongpan T."/>
            <person name="Mondo S.J."/>
            <person name="Barry K."/>
            <person name="Sandor L."/>
            <person name="Lee J."/>
            <person name="Lipzen A."/>
            <person name="Pangilinan J."/>
            <person name="LaButti K."/>
            <person name="Hainaut M."/>
            <person name="Henrissat B."/>
            <person name="Grigoriev I.V."/>
            <person name="Spatafora J.W."/>
            <person name="Aime M.C."/>
        </authorList>
    </citation>
    <scope>NUCLEOTIDE SEQUENCE [LARGE SCALE GENOMIC DNA]</scope>
    <source>
        <strain evidence="7 8">MCA 4198</strain>
    </source>
</reference>
<dbReference type="AlphaFoldDB" id="A0A316YM46"/>
<gene>
    <name evidence="7" type="ORF">FA10DRAFT_230873</name>
</gene>
<feature type="domain" description="Exocyst complex component EXOC2/Sec5 N-terminal" evidence="6">
    <location>
        <begin position="48"/>
        <end position="873"/>
    </location>
</feature>
<dbReference type="RefSeq" id="XP_025377334.1">
    <property type="nucleotide sequence ID" value="XM_025518836.1"/>
</dbReference>
<dbReference type="GeneID" id="37040752"/>
<dbReference type="PANTHER" id="PTHR13043">
    <property type="entry name" value="EXOCYST COMPLEX COMPONENT SEC5"/>
    <property type="match status" value="1"/>
</dbReference>
<evidence type="ECO:0000313" key="7">
    <source>
        <dbReference type="EMBL" id="PWN90136.1"/>
    </source>
</evidence>
<dbReference type="OrthoDB" id="26242at2759"/>
<dbReference type="InterPro" id="IPR039481">
    <property type="entry name" value="EXOC2/Sec5_N_dom"/>
</dbReference>
<dbReference type="GO" id="GO:0006893">
    <property type="term" value="P:Golgi to plasma membrane transport"/>
    <property type="evidence" value="ECO:0007669"/>
    <property type="project" value="UniProtKB-UniRule"/>
</dbReference>
<keyword evidence="4" id="KW-0653">Protein transport</keyword>
<dbReference type="GO" id="GO:0006887">
    <property type="term" value="P:exocytosis"/>
    <property type="evidence" value="ECO:0007669"/>
    <property type="project" value="UniProtKB-KW"/>
</dbReference>
<dbReference type="Pfam" id="PF15469">
    <property type="entry name" value="Sec5"/>
    <property type="match status" value="1"/>
</dbReference>
<comment type="subunit">
    <text evidence="4">Component of the exocyst complex.</text>
</comment>
<keyword evidence="8" id="KW-1185">Reference proteome</keyword>
<sequence>MDPELDLDEATLLKAYRLDTLEPPAWTDIDDNDGGAAGPVNLTTEEADPLGLRGTIQTNRNMSKDTRAQVHLSSKAFDPKVFLSTIHPDATFADLSRGLQQLQDSIDQRSGALKVLVEDNFDRFVAVKATTDGVYREMKESEGGPLRDDADYGVKELKEILAQASAKADQVFTPVLENNLKAAKLRSTLGVFERSRFFFNLPGSLSEAVDAGRYEQALRDYKKGKHLLDSRPGQLLAFNTAAGQAGDPRAPAGSSKQQAQQRRVFAKVWDAVESTMQEMRDRLFELLCEPRRGVEEQEKTIEILLELEPRRDPVSVFLESQHNHIRSLMAKSFETAVAKIESASSVSELLPRGEKERARDIQACVRQLSRAEQSFDRMIGAPGWKAIHELVRSLSETIIQTLPSFWRVCKNLVDGKLKSKVGIWALPKVLAQGIQAQGRAWAAESVEGYIKMLVQFFKLTEVSILVREPLSPLPSWVPRQTCSMTAAHYMRLTLSELSDVVNDLKALDIGATPRSLSSLVTNAGFCFTEVLCQLWQEDAKVFYRLEDWTLNPDAEATTLYLRELSAFQRSNQRSAYLIAGGKDGASKDAAAGGRSRINSDFTARIKATYLDAIYVFLDGIVHLAFHEYDPLDPNMTTSQKVVADSRMTVDVQELDTRILLSVTNLSRLTRNIVPTLTKHFQELFHVKMSEDLRTIDEVAQQLDQILFDDFAKRKSEMVSSIFRKGILESGIDWQTIPKPLEVHPFIYDALLALVQVHAQVRSVAKPLVHRTISTLLEDLAAVVLDSFSRISRFGMGGMLQATLEIEFTHQTLSQYVTPKSEKLLKQVYETVSEKYVRDPTSEVEASMLQRELEEVKKTLVSSRRHTALEFLCFRRTREKGEKDKEGANSSSSGSKHETPRGEGSSSSKRREHRTREAPTSKP</sequence>
<comment type="function">
    <text evidence="4">Component of the exocyst complex involved in the docking of exocytic vesicles with fusion sites on the plasma membrane.</text>
</comment>
<comment type="similarity">
    <text evidence="1 4">Belongs to the SEC5 family.</text>
</comment>
<dbReference type="GO" id="GO:0015031">
    <property type="term" value="P:protein transport"/>
    <property type="evidence" value="ECO:0007669"/>
    <property type="project" value="UniProtKB-KW"/>
</dbReference>
<feature type="compositionally biased region" description="Basic and acidic residues" evidence="5">
    <location>
        <begin position="913"/>
        <end position="922"/>
    </location>
</feature>
<keyword evidence="3 4" id="KW-0268">Exocytosis</keyword>
<evidence type="ECO:0000259" key="6">
    <source>
        <dbReference type="Pfam" id="PF15469"/>
    </source>
</evidence>
<organism evidence="7 8">
    <name type="scientific">Acaromyces ingoldii</name>
    <dbReference type="NCBI Taxonomy" id="215250"/>
    <lineage>
        <taxon>Eukaryota</taxon>
        <taxon>Fungi</taxon>
        <taxon>Dikarya</taxon>
        <taxon>Basidiomycota</taxon>
        <taxon>Ustilaginomycotina</taxon>
        <taxon>Exobasidiomycetes</taxon>
        <taxon>Exobasidiales</taxon>
        <taxon>Cryptobasidiaceae</taxon>
        <taxon>Acaromyces</taxon>
    </lineage>
</organism>
<dbReference type="EMBL" id="KZ819636">
    <property type="protein sequence ID" value="PWN90136.1"/>
    <property type="molecule type" value="Genomic_DNA"/>
</dbReference>
<proteinExistence type="inferred from homology"/>
<dbReference type="PANTHER" id="PTHR13043:SF1">
    <property type="entry name" value="EXOCYST COMPLEX COMPONENT 2"/>
    <property type="match status" value="1"/>
</dbReference>
<evidence type="ECO:0000256" key="5">
    <source>
        <dbReference type="SAM" id="MobiDB-lite"/>
    </source>
</evidence>
<accession>A0A316YM46</accession>
<feature type="region of interest" description="Disordered" evidence="5">
    <location>
        <begin position="879"/>
        <end position="922"/>
    </location>
</feature>
<evidence type="ECO:0000256" key="4">
    <source>
        <dbReference type="RuleBase" id="RU365069"/>
    </source>
</evidence>
<keyword evidence="2 4" id="KW-0813">Transport</keyword>
<evidence type="ECO:0000256" key="1">
    <source>
        <dbReference type="ARBA" id="ARBA00010578"/>
    </source>
</evidence>
<evidence type="ECO:0000256" key="2">
    <source>
        <dbReference type="ARBA" id="ARBA00022448"/>
    </source>
</evidence>
<protein>
    <recommendedName>
        <fullName evidence="4">Exocyst complex component SEC5</fullName>
    </recommendedName>
</protein>
<evidence type="ECO:0000313" key="8">
    <source>
        <dbReference type="Proteomes" id="UP000245768"/>
    </source>
</evidence>
<name>A0A316YM46_9BASI</name>
<dbReference type="InterPro" id="IPR029175">
    <property type="entry name" value="EXOC2/Sec5"/>
</dbReference>
<dbReference type="InParanoid" id="A0A316YM46"/>